<dbReference type="PROSITE" id="PS01124">
    <property type="entry name" value="HTH_ARAC_FAMILY_2"/>
    <property type="match status" value="1"/>
</dbReference>
<feature type="domain" description="HTH araC/xylS-type" evidence="4">
    <location>
        <begin position="246"/>
        <end position="343"/>
    </location>
</feature>
<evidence type="ECO:0000256" key="2">
    <source>
        <dbReference type="ARBA" id="ARBA00023125"/>
    </source>
</evidence>
<evidence type="ECO:0000256" key="3">
    <source>
        <dbReference type="ARBA" id="ARBA00023163"/>
    </source>
</evidence>
<evidence type="ECO:0000256" key="1">
    <source>
        <dbReference type="ARBA" id="ARBA00023015"/>
    </source>
</evidence>
<proteinExistence type="predicted"/>
<dbReference type="Gene3D" id="1.10.10.60">
    <property type="entry name" value="Homeodomain-like"/>
    <property type="match status" value="1"/>
</dbReference>
<dbReference type="SMART" id="SM00342">
    <property type="entry name" value="HTH_ARAC"/>
    <property type="match status" value="1"/>
</dbReference>
<gene>
    <name evidence="5" type="ORF">HLB23_01245</name>
</gene>
<dbReference type="PANTHER" id="PTHR47894:SF1">
    <property type="entry name" value="HTH-TYPE TRANSCRIPTIONAL REGULATOR VQSM"/>
    <property type="match status" value="1"/>
</dbReference>
<evidence type="ECO:0000313" key="6">
    <source>
        <dbReference type="Proteomes" id="UP000586827"/>
    </source>
</evidence>
<dbReference type="GO" id="GO:0005829">
    <property type="term" value="C:cytosol"/>
    <property type="evidence" value="ECO:0007669"/>
    <property type="project" value="TreeGrafter"/>
</dbReference>
<sequence>MTESAKTIHPATWDHPRGPAAARILLELGNEHGLTAAECLAGTGLTRTDLERPDTFVEAGQELAIARAIIGRVGDSVGLGAAAGLRYTVGTLGVWGYAMLSSASVREAIRLGVRYAELSFAFIQPIVEPDGPDLAVVFDDAEIPFDVRDFFVERELTKIAVLTPYAIGVRRGMRVETAFTASRAAALRGLLPGVDLRTGAADHRVIFAADLLDQPLPQADSTTALMLEEQCRRMLEARRARRGIAARVRSLILAELDTGPTAATIAARLHMDERTLRRRLHADGTSFRELVDEVRSTLAADLLTLDRLTLAEIARRLGYHDAAGFSRAYRRWTGRTPRQSVRG</sequence>
<keyword evidence="6" id="KW-1185">Reference proteome</keyword>
<dbReference type="Proteomes" id="UP000586827">
    <property type="component" value="Unassembled WGS sequence"/>
</dbReference>
<dbReference type="Pfam" id="PF12833">
    <property type="entry name" value="HTH_18"/>
    <property type="match status" value="1"/>
</dbReference>
<dbReference type="Pfam" id="PF12625">
    <property type="entry name" value="Arabinose_bd"/>
    <property type="match status" value="1"/>
</dbReference>
<dbReference type="RefSeq" id="WP_067520431.1">
    <property type="nucleotide sequence ID" value="NZ_JABELX010000001.1"/>
</dbReference>
<evidence type="ECO:0000259" key="4">
    <source>
        <dbReference type="PROSITE" id="PS01124"/>
    </source>
</evidence>
<dbReference type="GO" id="GO:0003700">
    <property type="term" value="F:DNA-binding transcription factor activity"/>
    <property type="evidence" value="ECO:0007669"/>
    <property type="project" value="InterPro"/>
</dbReference>
<protein>
    <submittedName>
        <fullName evidence="5">Helix-turn-helix domain-containing protein</fullName>
    </submittedName>
</protein>
<name>A0A849BU42_9NOCA</name>
<dbReference type="InterPro" id="IPR018060">
    <property type="entry name" value="HTH_AraC"/>
</dbReference>
<evidence type="ECO:0000313" key="5">
    <source>
        <dbReference type="EMBL" id="NNH68518.1"/>
    </source>
</evidence>
<dbReference type="AlphaFoldDB" id="A0A849BU42"/>
<dbReference type="PANTHER" id="PTHR47894">
    <property type="entry name" value="HTH-TYPE TRANSCRIPTIONAL REGULATOR GADX"/>
    <property type="match status" value="1"/>
</dbReference>
<reference evidence="5 6" key="1">
    <citation type="submission" date="2020-05" db="EMBL/GenBank/DDBJ databases">
        <title>MicrobeNet Type strains.</title>
        <authorList>
            <person name="Nicholson A.C."/>
        </authorList>
    </citation>
    <scope>NUCLEOTIDE SEQUENCE [LARGE SCALE GENOMIC DNA]</scope>
    <source>
        <strain evidence="5 6">JCM 3224</strain>
    </source>
</reference>
<dbReference type="GO" id="GO:0000976">
    <property type="term" value="F:transcription cis-regulatory region binding"/>
    <property type="evidence" value="ECO:0007669"/>
    <property type="project" value="TreeGrafter"/>
</dbReference>
<keyword evidence="2" id="KW-0238">DNA-binding</keyword>
<comment type="caution">
    <text evidence="5">The sequence shown here is derived from an EMBL/GenBank/DDBJ whole genome shotgun (WGS) entry which is preliminary data.</text>
</comment>
<organism evidence="5 6">
    <name type="scientific">Nocardia uniformis</name>
    <dbReference type="NCBI Taxonomy" id="53432"/>
    <lineage>
        <taxon>Bacteria</taxon>
        <taxon>Bacillati</taxon>
        <taxon>Actinomycetota</taxon>
        <taxon>Actinomycetes</taxon>
        <taxon>Mycobacteriales</taxon>
        <taxon>Nocardiaceae</taxon>
        <taxon>Nocardia</taxon>
    </lineage>
</organism>
<dbReference type="EMBL" id="JABELX010000001">
    <property type="protein sequence ID" value="NNH68518.1"/>
    <property type="molecule type" value="Genomic_DNA"/>
</dbReference>
<keyword evidence="3" id="KW-0804">Transcription</keyword>
<dbReference type="SUPFAM" id="SSF46689">
    <property type="entry name" value="Homeodomain-like"/>
    <property type="match status" value="1"/>
</dbReference>
<accession>A0A849BU42</accession>
<dbReference type="InterPro" id="IPR032687">
    <property type="entry name" value="AraC-type_N"/>
</dbReference>
<keyword evidence="1" id="KW-0805">Transcription regulation</keyword>
<dbReference type="InterPro" id="IPR009057">
    <property type="entry name" value="Homeodomain-like_sf"/>
</dbReference>